<protein>
    <submittedName>
        <fullName evidence="1">Uncharacterized protein</fullName>
    </submittedName>
</protein>
<evidence type="ECO:0000313" key="1">
    <source>
        <dbReference type="EMBL" id="QID06181.1"/>
    </source>
</evidence>
<proteinExistence type="predicted"/>
<dbReference type="EMBL" id="MN175499">
    <property type="protein sequence ID" value="QID06181.1"/>
    <property type="molecule type" value="Genomic_DNA"/>
</dbReference>
<organism evidence="1">
    <name type="scientific">Borely moumouvirus</name>
    <dbReference type="NCBI Taxonomy" id="2712067"/>
    <lineage>
        <taxon>Viruses</taxon>
        <taxon>Varidnaviria</taxon>
        <taxon>Bamfordvirae</taxon>
        <taxon>Nucleocytoviricota</taxon>
        <taxon>Megaviricetes</taxon>
        <taxon>Imitervirales</taxon>
        <taxon>Mimiviridae</taxon>
        <taxon>Megamimivirinae</taxon>
        <taxon>Moumouvirus</taxon>
    </lineage>
</organism>
<sequence length="181" mass="21570">MDTFILTPTNSKYLDFMLKDPITGNLIAPIMNFNLDNLNPFQTDLYFLNSDYKYQEKITNYIYTSLTEKWLYKEKVFSDLLKYFQVTKHKTYGTVCLINNLPNEINTNINNKYKNFIFKYIEKFFITPNFVQKVLQKYVENSGIKWYDICSNKNIIKALFAHKLKKIFVNIINKKQSGTKK</sequence>
<accession>A0A6G6ACQ2</accession>
<name>A0A6G6ACQ2_9VIRU</name>
<reference evidence="1" key="1">
    <citation type="submission" date="2019-07" db="EMBL/GenBank/DDBJ databases">
        <title>The discovery of a new lineage B mimivirus raises questions about particles surface fibrils.</title>
        <authorList>
            <person name="Silva L.K.S."/>
            <person name="Rodrigues R.A.L."/>
            <person name="Andrade A.C.S.P."/>
            <person name="Hikida H."/>
            <person name="Andreani J."/>
            <person name="Levasseur A."/>
            <person name="La Scola B."/>
            <person name="Abrahao J.S."/>
        </authorList>
    </citation>
    <scope>NUCLEOTIDE SEQUENCE</scope>
    <source>
        <strain evidence="1">B60</strain>
    </source>
</reference>